<keyword evidence="2" id="KW-0663">Pyridoxal phosphate</keyword>
<dbReference type="InterPro" id="IPR036052">
    <property type="entry name" value="TrpB-like_PALP_sf"/>
</dbReference>
<protein>
    <submittedName>
        <fullName evidence="4">Cysteine synthase A</fullName>
        <ecNumber evidence="4">2.5.1.47</ecNumber>
    </submittedName>
</protein>
<dbReference type="RefSeq" id="WP_184771232.1">
    <property type="nucleotide sequence ID" value="NZ_JACHGI010000011.1"/>
</dbReference>
<evidence type="ECO:0000313" key="5">
    <source>
        <dbReference type="Proteomes" id="UP000532373"/>
    </source>
</evidence>
<reference evidence="4 5" key="1">
    <citation type="submission" date="2020-08" db="EMBL/GenBank/DDBJ databases">
        <title>Genomic Encyclopedia of Type Strains, Phase IV (KMG-IV): sequencing the most valuable type-strain genomes for metagenomic binning, comparative biology and taxonomic classification.</title>
        <authorList>
            <person name="Goeker M."/>
        </authorList>
    </citation>
    <scope>NUCLEOTIDE SEQUENCE [LARGE SCALE GENOMIC DNA]</scope>
    <source>
        <strain evidence="4 5">DSM 17454</strain>
    </source>
</reference>
<dbReference type="GO" id="GO:0004124">
    <property type="term" value="F:cysteine synthase activity"/>
    <property type="evidence" value="ECO:0007669"/>
    <property type="project" value="UniProtKB-EC"/>
</dbReference>
<evidence type="ECO:0000256" key="2">
    <source>
        <dbReference type="ARBA" id="ARBA00022898"/>
    </source>
</evidence>
<dbReference type="PANTHER" id="PTHR10314">
    <property type="entry name" value="CYSTATHIONINE BETA-SYNTHASE"/>
    <property type="match status" value="1"/>
</dbReference>
<feature type="domain" description="Tryptophan synthase beta chain-like PALP" evidence="3">
    <location>
        <begin position="32"/>
        <end position="279"/>
    </location>
</feature>
<proteinExistence type="predicted"/>
<evidence type="ECO:0000259" key="3">
    <source>
        <dbReference type="Pfam" id="PF00291"/>
    </source>
</evidence>
<dbReference type="CDD" id="cd01561">
    <property type="entry name" value="CBS_like"/>
    <property type="match status" value="1"/>
</dbReference>
<comment type="caution">
    <text evidence="4">The sequence shown here is derived from an EMBL/GenBank/DDBJ whole genome shotgun (WGS) entry which is preliminary data.</text>
</comment>
<comment type="cofactor">
    <cofactor evidence="1">
        <name>pyridoxal 5'-phosphate</name>
        <dbReference type="ChEBI" id="CHEBI:597326"/>
    </cofactor>
</comment>
<dbReference type="InterPro" id="IPR001926">
    <property type="entry name" value="TrpB-like_PALP"/>
</dbReference>
<evidence type="ECO:0000256" key="1">
    <source>
        <dbReference type="ARBA" id="ARBA00001933"/>
    </source>
</evidence>
<accession>A0A8E1WJN4</accession>
<dbReference type="Pfam" id="PF00291">
    <property type="entry name" value="PALP"/>
    <property type="match status" value="1"/>
</dbReference>
<dbReference type="EMBL" id="JACHGI010000011">
    <property type="protein sequence ID" value="MBB6468581.1"/>
    <property type="molecule type" value="Genomic_DNA"/>
</dbReference>
<dbReference type="Gene3D" id="3.40.50.1100">
    <property type="match status" value="2"/>
</dbReference>
<keyword evidence="4" id="KW-0808">Transferase</keyword>
<dbReference type="SUPFAM" id="SSF53686">
    <property type="entry name" value="Tryptophan synthase beta subunit-like PLP-dependent enzymes"/>
    <property type="match status" value="1"/>
</dbReference>
<dbReference type="InterPro" id="IPR050214">
    <property type="entry name" value="Cys_Synth/Cystath_Beta-Synth"/>
</dbReference>
<dbReference type="AlphaFoldDB" id="A0A8E1WJN4"/>
<gene>
    <name evidence="4" type="ORF">HNQ96_004465</name>
</gene>
<organism evidence="4 5">
    <name type="scientific">Aminobacter carboxidus</name>
    <dbReference type="NCBI Taxonomy" id="376165"/>
    <lineage>
        <taxon>Bacteria</taxon>
        <taxon>Pseudomonadati</taxon>
        <taxon>Pseudomonadota</taxon>
        <taxon>Alphaproteobacteria</taxon>
        <taxon>Hyphomicrobiales</taxon>
        <taxon>Phyllobacteriaceae</taxon>
        <taxon>Aminobacter</taxon>
    </lineage>
</organism>
<dbReference type="Proteomes" id="UP000532373">
    <property type="component" value="Unassembled WGS sequence"/>
</dbReference>
<name>A0A8E1WJN4_9HYPH</name>
<sequence>MSFDLDYFRALETPRLARLGPNVAAAAFPLMKLMPARFILDQAEKSGELKAGAHIVETTSGTFGMAVALLAAARGFRLTLVTAATLIDRTYQERLERLGAKVIALVDERGDGNQTGRLDHLRAVIEGEPDTFWTRQYDSPGNWQSYARLAELFVRSMGQVDWLVGCIGTGGSLCGTGTFLRQVYPHLKIAAVDTHRSVLFGQPLGKRMLRGLGNSVVPANVRHYLVDEVHWVGAYAAYQSAHSLFRNEGIFMGPTSGAAALVGEWIGRTHPGSVVAVIMPDEGHRHANTVYDDRWLAALPGWPCAPVREPETLVTVEPRAEWEWTRFEWSRRSLADLPQPIGHS</sequence>
<evidence type="ECO:0000313" key="4">
    <source>
        <dbReference type="EMBL" id="MBB6468581.1"/>
    </source>
</evidence>
<dbReference type="EC" id="2.5.1.47" evidence="4"/>